<proteinExistence type="predicted"/>
<sequence>KVQKMMVYLDKYDARTAVSTFLKAIRISYINSHDLGLIRQAYLEIALLYQFSADSMGVEEILQIDPVTDTSIGDDQSIVDPNSPSEKEKQILTPEQIEYEKERTATLYAIRCA</sequence>
<organism evidence="1">
    <name type="scientific">Arion vulgaris</name>
    <dbReference type="NCBI Taxonomy" id="1028688"/>
    <lineage>
        <taxon>Eukaryota</taxon>
        <taxon>Metazoa</taxon>
        <taxon>Spiralia</taxon>
        <taxon>Lophotrochozoa</taxon>
        <taxon>Mollusca</taxon>
        <taxon>Gastropoda</taxon>
        <taxon>Heterobranchia</taxon>
        <taxon>Euthyneura</taxon>
        <taxon>Panpulmonata</taxon>
        <taxon>Eupulmonata</taxon>
        <taxon>Stylommatophora</taxon>
        <taxon>Helicina</taxon>
        <taxon>Arionoidea</taxon>
        <taxon>Arionidae</taxon>
        <taxon>Arion</taxon>
    </lineage>
</organism>
<accession>A0A0B6YXF1</accession>
<protein>
    <submittedName>
        <fullName evidence="1">Uncharacterized protein</fullName>
    </submittedName>
</protein>
<name>A0A0B6YXF1_9EUPU</name>
<dbReference type="AlphaFoldDB" id="A0A0B6YXF1"/>
<feature type="non-terminal residue" evidence="1">
    <location>
        <position position="113"/>
    </location>
</feature>
<evidence type="ECO:0000313" key="1">
    <source>
        <dbReference type="EMBL" id="CEK60878.1"/>
    </source>
</evidence>
<reference evidence="1" key="1">
    <citation type="submission" date="2014-12" db="EMBL/GenBank/DDBJ databases">
        <title>Insight into the proteome of Arion vulgaris.</title>
        <authorList>
            <person name="Aradska J."/>
            <person name="Bulat T."/>
            <person name="Smidak R."/>
            <person name="Sarate P."/>
            <person name="Gangsoo J."/>
            <person name="Sialana F."/>
            <person name="Bilban M."/>
            <person name="Lubec G."/>
        </authorList>
    </citation>
    <scope>NUCLEOTIDE SEQUENCE</scope>
    <source>
        <tissue evidence="1">Skin</tissue>
    </source>
</reference>
<dbReference type="EMBL" id="HACG01014013">
    <property type="protein sequence ID" value="CEK60878.1"/>
    <property type="molecule type" value="Transcribed_RNA"/>
</dbReference>
<gene>
    <name evidence="1" type="primary">ORF40611</name>
</gene>
<feature type="non-terminal residue" evidence="1">
    <location>
        <position position="1"/>
    </location>
</feature>